<sequence>SFSRKRGNYMVLYRGQWRFWIENNGRRIVELESPPESETGSAQSKAITKAADMPDLLKHMFRTVLRQQGLSRIKIERWNGEDIAESDMAAELRALGAERDNRALVLWASDIN</sequence>
<evidence type="ECO:0000313" key="1">
    <source>
        <dbReference type="EMBL" id="MBW7459735.1"/>
    </source>
</evidence>
<proteinExistence type="predicted"/>
<dbReference type="Proteomes" id="UP001519887">
    <property type="component" value="Unassembled WGS sequence"/>
</dbReference>
<evidence type="ECO:0000313" key="2">
    <source>
        <dbReference type="Proteomes" id="UP001519887"/>
    </source>
</evidence>
<reference evidence="1 2" key="1">
    <citation type="submission" date="2021-07" db="EMBL/GenBank/DDBJ databases">
        <title>Paenibacillus radiodurans sp. nov., isolated from the southeastern edge of Tengger Desert.</title>
        <authorList>
            <person name="Zhang G."/>
        </authorList>
    </citation>
    <scope>NUCLEOTIDE SEQUENCE [LARGE SCALE GENOMIC DNA]</scope>
    <source>
        <strain evidence="1 2">CCM 7311</strain>
    </source>
</reference>
<accession>A0ABS7CFM6</accession>
<protein>
    <submittedName>
        <fullName evidence="1">Uncharacterized protein</fullName>
    </submittedName>
</protein>
<comment type="caution">
    <text evidence="1">The sequence shown here is derived from an EMBL/GenBank/DDBJ whole genome shotgun (WGS) entry which is preliminary data.</text>
</comment>
<name>A0ABS7CFM6_9BACL</name>
<gene>
    <name evidence="1" type="ORF">K0U00_37315</name>
</gene>
<feature type="non-terminal residue" evidence="1">
    <location>
        <position position="1"/>
    </location>
</feature>
<keyword evidence="2" id="KW-1185">Reference proteome</keyword>
<organism evidence="1 2">
    <name type="scientific">Paenibacillus sepulcri</name>
    <dbReference type="NCBI Taxonomy" id="359917"/>
    <lineage>
        <taxon>Bacteria</taxon>
        <taxon>Bacillati</taxon>
        <taxon>Bacillota</taxon>
        <taxon>Bacilli</taxon>
        <taxon>Bacillales</taxon>
        <taxon>Paenibacillaceae</taxon>
        <taxon>Paenibacillus</taxon>
    </lineage>
</organism>
<dbReference type="EMBL" id="JAHZIK010001799">
    <property type="protein sequence ID" value="MBW7459735.1"/>
    <property type="molecule type" value="Genomic_DNA"/>
</dbReference>